<dbReference type="AlphaFoldDB" id="A0A4Q4KF70"/>
<organism evidence="3 4">
    <name type="scientific">Brumimicrobium glaciale</name>
    <dbReference type="NCBI Taxonomy" id="200475"/>
    <lineage>
        <taxon>Bacteria</taxon>
        <taxon>Pseudomonadati</taxon>
        <taxon>Bacteroidota</taxon>
        <taxon>Flavobacteriia</taxon>
        <taxon>Flavobacteriales</taxon>
        <taxon>Crocinitomicaceae</taxon>
        <taxon>Brumimicrobium</taxon>
    </lineage>
</organism>
<evidence type="ECO:0000313" key="4">
    <source>
        <dbReference type="Proteomes" id="UP000293952"/>
    </source>
</evidence>
<dbReference type="SUPFAM" id="SSF53474">
    <property type="entry name" value="alpha/beta-Hydrolases"/>
    <property type="match status" value="1"/>
</dbReference>
<keyword evidence="4" id="KW-1185">Reference proteome</keyword>
<comment type="caution">
    <text evidence="3">The sequence shown here is derived from an EMBL/GenBank/DDBJ whole genome shotgun (WGS) entry which is preliminary data.</text>
</comment>
<gene>
    <name evidence="3" type="ORF">ERX46_16895</name>
</gene>
<keyword evidence="1" id="KW-0732">Signal</keyword>
<dbReference type="Pfam" id="PF00561">
    <property type="entry name" value="Abhydrolase_1"/>
    <property type="match status" value="1"/>
</dbReference>
<dbReference type="InterPro" id="IPR029058">
    <property type="entry name" value="AB_hydrolase_fold"/>
</dbReference>
<evidence type="ECO:0000259" key="2">
    <source>
        <dbReference type="Pfam" id="PF00561"/>
    </source>
</evidence>
<dbReference type="OrthoDB" id="9777090at2"/>
<feature type="domain" description="AB hydrolase-1" evidence="2">
    <location>
        <begin position="100"/>
        <end position="209"/>
    </location>
</feature>
<dbReference type="GO" id="GO:0016787">
    <property type="term" value="F:hydrolase activity"/>
    <property type="evidence" value="ECO:0007669"/>
    <property type="project" value="UniProtKB-KW"/>
</dbReference>
<reference evidence="3 4" key="1">
    <citation type="submission" date="2019-02" db="EMBL/GenBank/DDBJ databases">
        <title>Genome sequence of the sea-ice species Brumimicrobium glaciale.</title>
        <authorList>
            <person name="Bowman J.P."/>
        </authorList>
    </citation>
    <scope>NUCLEOTIDE SEQUENCE [LARGE SCALE GENOMIC DNA]</scope>
    <source>
        <strain evidence="3 4">IC156</strain>
    </source>
</reference>
<dbReference type="PANTHER" id="PTHR12277">
    <property type="entry name" value="ALPHA/BETA HYDROLASE DOMAIN-CONTAINING PROTEIN"/>
    <property type="match status" value="1"/>
</dbReference>
<feature type="signal peptide" evidence="1">
    <location>
        <begin position="1"/>
        <end position="20"/>
    </location>
</feature>
<proteinExistence type="predicted"/>
<dbReference type="EMBL" id="SETE01000009">
    <property type="protein sequence ID" value="RYM31358.1"/>
    <property type="molecule type" value="Genomic_DNA"/>
</dbReference>
<dbReference type="InterPro" id="IPR000073">
    <property type="entry name" value="AB_hydrolase_1"/>
</dbReference>
<protein>
    <submittedName>
        <fullName evidence="3">Alpha/beta fold hydrolase</fullName>
    </submittedName>
</protein>
<evidence type="ECO:0000313" key="3">
    <source>
        <dbReference type="EMBL" id="RYM31358.1"/>
    </source>
</evidence>
<dbReference type="RefSeq" id="WP_130095044.1">
    <property type="nucleotide sequence ID" value="NZ_SETE01000009.1"/>
</dbReference>
<evidence type="ECO:0000256" key="1">
    <source>
        <dbReference type="SAM" id="SignalP"/>
    </source>
</evidence>
<dbReference type="Gene3D" id="3.40.50.1820">
    <property type="entry name" value="alpha/beta hydrolase"/>
    <property type="match status" value="1"/>
</dbReference>
<dbReference type="Proteomes" id="UP000293952">
    <property type="component" value="Unassembled WGS sequence"/>
</dbReference>
<dbReference type="PROSITE" id="PS51257">
    <property type="entry name" value="PROKAR_LIPOPROTEIN"/>
    <property type="match status" value="1"/>
</dbReference>
<feature type="chain" id="PRO_5020990026" evidence="1">
    <location>
        <begin position="21"/>
        <end position="294"/>
    </location>
</feature>
<dbReference type="PANTHER" id="PTHR12277:SF81">
    <property type="entry name" value="PROTEIN ABHD13"/>
    <property type="match status" value="1"/>
</dbReference>
<keyword evidence="3" id="KW-0378">Hydrolase</keyword>
<name>A0A4Q4KF70_9FLAO</name>
<accession>A0A4Q4KF70</accession>
<sequence>MKLISLITLVFLLLSSCSFDSMFLYPTQIPAEAKNLTINTPTDTTIIYIDFINFQPTFRRPNNDIIDLSYTIESVKFESDNGNMLNGWMIKSKTQKAETTLLHFHGNAGFIIEQYRALSPLLDYGFQIFIIDYSGFGFSEGKATRKNVLMDGNSALKHLVSRPDIKNTNLVIYGQSLGGHLAAVVGEQNQDLVDGIVIEGAFSSHKDIGKETAGFFGKLFVQEQYSALESIQNFHKPVLIIHSSEDDVIPIALGRKIYDHANEPKEFYEIDGCHICGPRLYHEEIAEKIQKMIK</sequence>